<dbReference type="InterPro" id="IPR008928">
    <property type="entry name" value="6-hairpin_glycosidase_sf"/>
</dbReference>
<evidence type="ECO:0008006" key="5">
    <source>
        <dbReference type="Google" id="ProtNLM"/>
    </source>
</evidence>
<dbReference type="SUPFAM" id="SSF48208">
    <property type="entry name" value="Six-hairpin glycosidases"/>
    <property type="match status" value="1"/>
</dbReference>
<dbReference type="Proteomes" id="UP000523079">
    <property type="component" value="Unassembled WGS sequence"/>
</dbReference>
<evidence type="ECO:0000313" key="3">
    <source>
        <dbReference type="EMBL" id="MBA8794915.1"/>
    </source>
</evidence>
<dbReference type="EMBL" id="JACGWT010000004">
    <property type="protein sequence ID" value="MBA8794915.1"/>
    <property type="molecule type" value="Genomic_DNA"/>
</dbReference>
<dbReference type="AlphaFoldDB" id="A0A7W3ITH7"/>
<evidence type="ECO:0000259" key="2">
    <source>
        <dbReference type="Pfam" id="PF20736"/>
    </source>
</evidence>
<dbReference type="Pfam" id="PF20736">
    <property type="entry name" value="Glyco_hydro127M"/>
    <property type="match status" value="1"/>
</dbReference>
<dbReference type="Pfam" id="PF07944">
    <property type="entry name" value="Beta-AFase-like_GH127_cat"/>
    <property type="match status" value="1"/>
</dbReference>
<dbReference type="InterPro" id="IPR049046">
    <property type="entry name" value="Beta-AFase-like_GH127_middle"/>
</dbReference>
<comment type="caution">
    <text evidence="3">The sequence shown here is derived from an EMBL/GenBank/DDBJ whole genome shotgun (WGS) entry which is preliminary data.</text>
</comment>
<dbReference type="PANTHER" id="PTHR31151">
    <property type="entry name" value="PROLINE-TRNA LIGASE (DUF1680)"/>
    <property type="match status" value="1"/>
</dbReference>
<reference evidence="3 4" key="1">
    <citation type="submission" date="2020-07" db="EMBL/GenBank/DDBJ databases">
        <title>Sequencing the genomes of 1000 actinobacteria strains.</title>
        <authorList>
            <person name="Klenk H.-P."/>
        </authorList>
    </citation>
    <scope>NUCLEOTIDE SEQUENCE [LARGE SCALE GENOMIC DNA]</scope>
    <source>
        <strain evidence="3 4">DSM 100723</strain>
    </source>
</reference>
<dbReference type="InterPro" id="IPR012878">
    <property type="entry name" value="Beta-AFase-like_GH127_cat"/>
</dbReference>
<protein>
    <recommendedName>
        <fullName evidence="5">DUF1680 family protein</fullName>
    </recommendedName>
</protein>
<gene>
    <name evidence="3" type="ORF">FHX74_002543</name>
</gene>
<feature type="domain" description="Non-reducing end beta-L-arabinofuranosidase-like GH127 middle" evidence="2">
    <location>
        <begin position="478"/>
        <end position="544"/>
    </location>
</feature>
<proteinExistence type="predicted"/>
<organism evidence="3 4">
    <name type="scientific">Microlunatus kandeliicorticis</name>
    <dbReference type="NCBI Taxonomy" id="1759536"/>
    <lineage>
        <taxon>Bacteria</taxon>
        <taxon>Bacillati</taxon>
        <taxon>Actinomycetota</taxon>
        <taxon>Actinomycetes</taxon>
        <taxon>Propionibacteriales</taxon>
        <taxon>Propionibacteriaceae</taxon>
        <taxon>Microlunatus</taxon>
    </lineage>
</organism>
<keyword evidence="4" id="KW-1185">Reference proteome</keyword>
<name>A0A7W3ITH7_9ACTN</name>
<dbReference type="PANTHER" id="PTHR31151:SF0">
    <property type="entry name" value="PROLINE-TRNA LIGASE (DUF1680)"/>
    <property type="match status" value="1"/>
</dbReference>
<dbReference type="RefSeq" id="WP_182560546.1">
    <property type="nucleotide sequence ID" value="NZ_JACGWT010000004.1"/>
</dbReference>
<dbReference type="GO" id="GO:0005975">
    <property type="term" value="P:carbohydrate metabolic process"/>
    <property type="evidence" value="ECO:0007669"/>
    <property type="project" value="InterPro"/>
</dbReference>
<evidence type="ECO:0000259" key="1">
    <source>
        <dbReference type="Pfam" id="PF07944"/>
    </source>
</evidence>
<accession>A0A7W3ITH7</accession>
<feature type="domain" description="Non-reducing end beta-L-arabinofuranosidase-like GH127 catalytic" evidence="1">
    <location>
        <begin position="15"/>
        <end position="392"/>
    </location>
</feature>
<sequence length="635" mass="70797">MLASHQQVGSWGRFEPGPLRDRWSRNRDYLLSLRPDNLLRPYRAEAGLWSYNGSLGTSVGEPDPDGPGTWHWGWEAPTSEVRGHILGHWISAAARIGRDEPEAAVRVDTVLAELARCQQANGGEWLGPFPRSYLDRAAAGTPVWAPQYVLHKLLAGLLDADRLGHDGALPLVRRFADWFERWTRPFSRDQLDDLLDVETGGMLEVWADLYARTGEARHRELMDRYDRPRLFDRLLAGEDVLTNKHANTQIPEILGAARAWEVTGEDRWRDVVHAFWRQAVTERGTYCTGGSTSGEVWQPPFRQTSRLAAVQEHCVVHNMMRLAETLYRWTGDAVYADHWERNLVNGVLAQQHPRTGMISYFLPLAAGSRKTWGSPTSDFWCCHGTLMQAHAWCPDAAVHLERPPSDELDRPGGGSGPVDTLRVTQYLGSTSRWSAGGTEVTVTVRNDAGHGPVGGQRQTAEASAHIQRLDVEPHPIDRPAAEVHEVVVDCATETELTLALRIPSWVSGPVRVTVDDEPVPTEPSAGFVRLRRRWRHQTVRIELPKTITTVELGGAPGTVAFLDGPQVLAGLVDEERTLVVGDGAPAAVLVADQERQHGWWSVGSYRVVGQDRGFRFVALNQVTDETYTVYFPTRP</sequence>
<evidence type="ECO:0000313" key="4">
    <source>
        <dbReference type="Proteomes" id="UP000523079"/>
    </source>
</evidence>